<evidence type="ECO:0000256" key="3">
    <source>
        <dbReference type="ARBA" id="ARBA00022598"/>
    </source>
</evidence>
<dbReference type="Gene3D" id="3.40.50.620">
    <property type="entry name" value="HUPs"/>
    <property type="match status" value="1"/>
</dbReference>
<keyword evidence="2 8" id="KW-0963">Cytoplasm</keyword>
<gene>
    <name evidence="8 10" type="primary">tilS</name>
    <name evidence="10" type="ORF">ACFP73_09950</name>
</gene>
<comment type="catalytic activity">
    <reaction evidence="7 8">
        <text>cytidine(34) in tRNA(Ile2) + L-lysine + ATP = lysidine(34) in tRNA(Ile2) + AMP + diphosphate + H(+)</text>
        <dbReference type="Rhea" id="RHEA:43744"/>
        <dbReference type="Rhea" id="RHEA-COMP:10625"/>
        <dbReference type="Rhea" id="RHEA-COMP:10670"/>
        <dbReference type="ChEBI" id="CHEBI:15378"/>
        <dbReference type="ChEBI" id="CHEBI:30616"/>
        <dbReference type="ChEBI" id="CHEBI:32551"/>
        <dbReference type="ChEBI" id="CHEBI:33019"/>
        <dbReference type="ChEBI" id="CHEBI:82748"/>
        <dbReference type="ChEBI" id="CHEBI:83665"/>
        <dbReference type="ChEBI" id="CHEBI:456215"/>
        <dbReference type="EC" id="6.3.4.19"/>
    </reaction>
</comment>
<dbReference type="EC" id="6.3.4.19" evidence="8"/>
<dbReference type="PANTHER" id="PTHR43033:SF1">
    <property type="entry name" value="TRNA(ILE)-LYSIDINE SYNTHASE-RELATED"/>
    <property type="match status" value="1"/>
</dbReference>
<reference evidence="11" key="1">
    <citation type="journal article" date="2019" name="Int. J. Syst. Evol. Microbiol.">
        <title>The Global Catalogue of Microorganisms (GCM) 10K type strain sequencing project: providing services to taxonomists for standard genome sequencing and annotation.</title>
        <authorList>
            <consortium name="The Broad Institute Genomics Platform"/>
            <consortium name="The Broad Institute Genome Sequencing Center for Infectious Disease"/>
            <person name="Wu L."/>
            <person name="Ma J."/>
        </authorList>
    </citation>
    <scope>NUCLEOTIDE SEQUENCE [LARGE SCALE GENOMIC DNA]</scope>
    <source>
        <strain evidence="11">CGMCC 4.1530</strain>
    </source>
</reference>
<dbReference type="Gene3D" id="1.20.59.20">
    <property type="match status" value="1"/>
</dbReference>
<dbReference type="HAMAP" id="MF_01161">
    <property type="entry name" value="tRNA_Ile_lys_synt"/>
    <property type="match status" value="1"/>
</dbReference>
<protein>
    <recommendedName>
        <fullName evidence="8">tRNA(Ile)-lysidine synthase</fullName>
        <ecNumber evidence="8">6.3.4.19</ecNumber>
    </recommendedName>
    <alternativeName>
        <fullName evidence="8">tRNA(Ile)-2-lysyl-cytidine synthase</fullName>
    </alternativeName>
    <alternativeName>
        <fullName evidence="8">tRNA(Ile)-lysidine synthetase</fullName>
    </alternativeName>
</protein>
<dbReference type="GO" id="GO:0032267">
    <property type="term" value="F:tRNA(Ile)-lysidine synthase activity"/>
    <property type="evidence" value="ECO:0007669"/>
    <property type="project" value="UniProtKB-EC"/>
</dbReference>
<feature type="domain" description="Lysidine-tRNA(Ile) synthetase C-terminal" evidence="9">
    <location>
        <begin position="360"/>
        <end position="434"/>
    </location>
</feature>
<dbReference type="SUPFAM" id="SSF56037">
    <property type="entry name" value="PheT/TilS domain"/>
    <property type="match status" value="1"/>
</dbReference>
<evidence type="ECO:0000313" key="11">
    <source>
        <dbReference type="Proteomes" id="UP001596215"/>
    </source>
</evidence>
<dbReference type="Proteomes" id="UP001596215">
    <property type="component" value="Unassembled WGS sequence"/>
</dbReference>
<dbReference type="InterPro" id="IPR012094">
    <property type="entry name" value="tRNA_Ile_lys_synt"/>
</dbReference>
<dbReference type="RefSeq" id="WP_212708315.1">
    <property type="nucleotide sequence ID" value="NZ_BAAAFW010000029.1"/>
</dbReference>
<keyword evidence="6 8" id="KW-0067">ATP-binding</keyword>
<proteinExistence type="inferred from homology"/>
<evidence type="ECO:0000256" key="4">
    <source>
        <dbReference type="ARBA" id="ARBA00022694"/>
    </source>
</evidence>
<sequence>MNQSTVFSGDIPLFGFKDLLVAFSGGLDSAVLLHAVAGLRHQQNIRVRAVHIHHGLSHYADDWVTHCRQFCRSLDIPLRVEYVQLDTRALGTEASARQARYGVFSRLLNPGEALLTAHHQDDQCETLLLALKRGSGPAGLAAMPAVMPFSCGSILRPLLSCSRRQLAGYAEQHDLRWIEDDSNDDPAYDRNFLRLEILPLLTRRWPHFPSAVSRSAGLCGEQEALLDELLQDELAGLITPQQAIPVAPLTDISPLKRAAILRRWLACCGALMPSRSQLARIWQEVACSREDANPRLVISGGEIRRYAGHLWWVRCFQGQRDTRLDWPDLQVPLILPDNLGQLISAPQGIRLRLPDRATQVSVRFSAAGRLYIVGRDRGRSLKKIWQECGVPPWLRENTPVLFYDDEPVCAPGVFVCQHAQPAESADSQCWFLQWQQEEQSKD</sequence>
<keyword evidence="3 8" id="KW-0436">Ligase</keyword>
<comment type="subcellular location">
    <subcellularLocation>
        <location evidence="1 8">Cytoplasm</location>
    </subcellularLocation>
</comment>
<dbReference type="CDD" id="cd01992">
    <property type="entry name" value="TilS_N"/>
    <property type="match status" value="1"/>
</dbReference>
<dbReference type="Pfam" id="PF09179">
    <property type="entry name" value="TilS"/>
    <property type="match status" value="1"/>
</dbReference>
<evidence type="ECO:0000256" key="2">
    <source>
        <dbReference type="ARBA" id="ARBA00022490"/>
    </source>
</evidence>
<dbReference type="NCBIfam" id="NF007942">
    <property type="entry name" value="PRK10660.1"/>
    <property type="match status" value="1"/>
</dbReference>
<keyword evidence="11" id="KW-1185">Reference proteome</keyword>
<evidence type="ECO:0000313" key="10">
    <source>
        <dbReference type="EMBL" id="MFC6362412.1"/>
    </source>
</evidence>
<comment type="function">
    <text evidence="8">Ligates lysine onto the cytidine present at position 34 of the AUA codon-specific tRNA(Ile) that contains the anticodon CAU, in an ATP-dependent manner. Cytidine is converted to lysidine, thus changing the amino acid specificity of the tRNA from methionine to isoleucine.</text>
</comment>
<evidence type="ECO:0000256" key="5">
    <source>
        <dbReference type="ARBA" id="ARBA00022741"/>
    </source>
</evidence>
<dbReference type="SUPFAM" id="SSF82829">
    <property type="entry name" value="MesJ substrate recognition domain-like"/>
    <property type="match status" value="1"/>
</dbReference>
<dbReference type="SUPFAM" id="SSF52402">
    <property type="entry name" value="Adenine nucleotide alpha hydrolases-like"/>
    <property type="match status" value="1"/>
</dbReference>
<comment type="domain">
    <text evidence="8">The N-terminal region contains the highly conserved SGGXDS motif, predicted to be a P-loop motif involved in ATP binding.</text>
</comment>
<dbReference type="EMBL" id="JBHSUC010000011">
    <property type="protein sequence ID" value="MFC6362412.1"/>
    <property type="molecule type" value="Genomic_DNA"/>
</dbReference>
<comment type="caution">
    <text evidence="10">The sequence shown here is derived from an EMBL/GenBank/DDBJ whole genome shotgun (WGS) entry which is preliminary data.</text>
</comment>
<dbReference type="NCBIfam" id="TIGR02433">
    <property type="entry name" value="lysidine_TilS_C"/>
    <property type="match status" value="1"/>
</dbReference>
<feature type="binding site" evidence="8">
    <location>
        <begin position="24"/>
        <end position="29"/>
    </location>
    <ligand>
        <name>ATP</name>
        <dbReference type="ChEBI" id="CHEBI:30616"/>
    </ligand>
</feature>
<dbReference type="InterPro" id="IPR012795">
    <property type="entry name" value="tRNA_Ile_lys_synt_N"/>
</dbReference>
<comment type="similarity">
    <text evidence="8">Belongs to the tRNA(Ile)-lysidine synthase family.</text>
</comment>
<keyword evidence="5 8" id="KW-0547">Nucleotide-binding</keyword>
<dbReference type="InterPro" id="IPR014729">
    <property type="entry name" value="Rossmann-like_a/b/a_fold"/>
</dbReference>
<dbReference type="SMART" id="SM00977">
    <property type="entry name" value="TilS_C"/>
    <property type="match status" value="1"/>
</dbReference>
<evidence type="ECO:0000256" key="1">
    <source>
        <dbReference type="ARBA" id="ARBA00004496"/>
    </source>
</evidence>
<keyword evidence="4 8" id="KW-0819">tRNA processing</keyword>
<evidence type="ECO:0000256" key="8">
    <source>
        <dbReference type="HAMAP-Rule" id="MF_01161"/>
    </source>
</evidence>
<accession>A0ABW1VRN3</accession>
<dbReference type="NCBIfam" id="TIGR02432">
    <property type="entry name" value="lysidine_TilS_N"/>
    <property type="match status" value="1"/>
</dbReference>
<dbReference type="Pfam" id="PF01171">
    <property type="entry name" value="ATP_bind_3"/>
    <property type="match status" value="1"/>
</dbReference>
<evidence type="ECO:0000259" key="9">
    <source>
        <dbReference type="SMART" id="SM00977"/>
    </source>
</evidence>
<dbReference type="InterPro" id="IPR011063">
    <property type="entry name" value="TilS/TtcA_N"/>
</dbReference>
<evidence type="ECO:0000256" key="6">
    <source>
        <dbReference type="ARBA" id="ARBA00022840"/>
    </source>
</evidence>
<organism evidence="10 11">
    <name type="scientific">Tatumella punctata</name>
    <dbReference type="NCBI Taxonomy" id="399969"/>
    <lineage>
        <taxon>Bacteria</taxon>
        <taxon>Pseudomonadati</taxon>
        <taxon>Pseudomonadota</taxon>
        <taxon>Gammaproteobacteria</taxon>
        <taxon>Enterobacterales</taxon>
        <taxon>Erwiniaceae</taxon>
        <taxon>Tatumella</taxon>
    </lineage>
</organism>
<evidence type="ECO:0000256" key="7">
    <source>
        <dbReference type="ARBA" id="ARBA00048539"/>
    </source>
</evidence>
<dbReference type="InterPro" id="IPR012796">
    <property type="entry name" value="Lysidine-tRNA-synth_C"/>
</dbReference>
<dbReference type="PANTHER" id="PTHR43033">
    <property type="entry name" value="TRNA(ILE)-LYSIDINE SYNTHASE-RELATED"/>
    <property type="match status" value="1"/>
</dbReference>
<dbReference type="InterPro" id="IPR015262">
    <property type="entry name" value="tRNA_Ile_lys_synt_subst-bd"/>
</dbReference>
<dbReference type="Pfam" id="PF11734">
    <property type="entry name" value="TilS_C"/>
    <property type="match status" value="1"/>
</dbReference>
<name>A0ABW1VRN3_9GAMM</name>